<keyword evidence="4 9" id="KW-0812">Transmembrane</keyword>
<dbReference type="PANTHER" id="PTHR13229">
    <property type="entry name" value="PROTEIN KISH-A"/>
    <property type="match status" value="1"/>
</dbReference>
<keyword evidence="8 9" id="KW-0472">Membrane</keyword>
<dbReference type="AlphaFoldDB" id="A0AAD7UF88"/>
<keyword evidence="11" id="KW-1185">Reference proteome</keyword>
<gene>
    <name evidence="10" type="ORF">CTAYLR_001488</name>
</gene>
<comment type="function">
    <text evidence="1 9">Involved in the early part of the secretory pathway.</text>
</comment>
<evidence type="ECO:0000256" key="7">
    <source>
        <dbReference type="ARBA" id="ARBA00023034"/>
    </source>
</evidence>
<feature type="chain" id="PRO_5041769983" description="Protein kish" evidence="9">
    <location>
        <begin position="27"/>
        <end position="88"/>
    </location>
</feature>
<dbReference type="GO" id="GO:0000139">
    <property type="term" value="C:Golgi membrane"/>
    <property type="evidence" value="ECO:0007669"/>
    <property type="project" value="UniProtKB-SubCell"/>
</dbReference>
<evidence type="ECO:0000256" key="8">
    <source>
        <dbReference type="ARBA" id="ARBA00023136"/>
    </source>
</evidence>
<comment type="caution">
    <text evidence="10">The sequence shown here is derived from an EMBL/GenBank/DDBJ whole genome shotgun (WGS) entry which is preliminary data.</text>
</comment>
<comment type="subcellular location">
    <subcellularLocation>
        <location evidence="2 9">Golgi apparatus membrane</location>
        <topology evidence="2 9">Single-pass type I membrane protein</topology>
    </subcellularLocation>
</comment>
<protein>
    <recommendedName>
        <fullName evidence="9">Protein kish</fullName>
    </recommendedName>
</protein>
<evidence type="ECO:0000313" key="11">
    <source>
        <dbReference type="Proteomes" id="UP001230188"/>
    </source>
</evidence>
<name>A0AAD7UF88_9STRA</name>
<organism evidence="10 11">
    <name type="scientific">Chrysophaeum taylorii</name>
    <dbReference type="NCBI Taxonomy" id="2483200"/>
    <lineage>
        <taxon>Eukaryota</taxon>
        <taxon>Sar</taxon>
        <taxon>Stramenopiles</taxon>
        <taxon>Ochrophyta</taxon>
        <taxon>Pelagophyceae</taxon>
        <taxon>Pelagomonadales</taxon>
        <taxon>Pelagomonadaceae</taxon>
        <taxon>Chrysophaeum</taxon>
    </lineage>
</organism>
<dbReference type="InterPro" id="IPR009653">
    <property type="entry name" value="Ksh1"/>
</dbReference>
<dbReference type="Pfam" id="PF06842">
    <property type="entry name" value="DUF1242"/>
    <property type="match status" value="1"/>
</dbReference>
<evidence type="ECO:0000256" key="1">
    <source>
        <dbReference type="ARBA" id="ARBA00002154"/>
    </source>
</evidence>
<feature type="transmembrane region" description="Helical" evidence="9">
    <location>
        <begin position="69"/>
        <end position="87"/>
    </location>
</feature>
<dbReference type="Proteomes" id="UP001230188">
    <property type="component" value="Unassembled WGS sequence"/>
</dbReference>
<proteinExistence type="inferred from homology"/>
<feature type="signal peptide" evidence="9">
    <location>
        <begin position="1"/>
        <end position="26"/>
    </location>
</feature>
<reference evidence="10" key="1">
    <citation type="submission" date="2023-01" db="EMBL/GenBank/DDBJ databases">
        <title>Metagenome sequencing of chrysophaentin producing Chrysophaeum taylorii.</title>
        <authorList>
            <person name="Davison J."/>
            <person name="Bewley C."/>
        </authorList>
    </citation>
    <scope>NUCLEOTIDE SEQUENCE</scope>
    <source>
        <strain evidence="10">NIES-1699</strain>
    </source>
</reference>
<evidence type="ECO:0000256" key="5">
    <source>
        <dbReference type="ARBA" id="ARBA00022729"/>
    </source>
</evidence>
<sequence>MSAIFDFSSLITVILLFICTCTYVRAMRSTIFDENVPTEDEQSVDMNQPKRRGGVRGICWKASRIGERVSPYVSISLVAMACHILFFK</sequence>
<accession>A0AAD7UF88</accession>
<evidence type="ECO:0000256" key="2">
    <source>
        <dbReference type="ARBA" id="ARBA00004614"/>
    </source>
</evidence>
<evidence type="ECO:0000256" key="9">
    <source>
        <dbReference type="RuleBase" id="RU910717"/>
    </source>
</evidence>
<keyword evidence="5 9" id="KW-0732">Signal</keyword>
<evidence type="ECO:0000256" key="3">
    <source>
        <dbReference type="ARBA" id="ARBA00008961"/>
    </source>
</evidence>
<keyword evidence="6 9" id="KW-1133">Transmembrane helix</keyword>
<dbReference type="InterPro" id="IPR051523">
    <property type="entry name" value="KISH_domain"/>
</dbReference>
<evidence type="ECO:0000313" key="10">
    <source>
        <dbReference type="EMBL" id="KAJ8602980.1"/>
    </source>
</evidence>
<dbReference type="EMBL" id="JAQMWT010000362">
    <property type="protein sequence ID" value="KAJ8602980.1"/>
    <property type="molecule type" value="Genomic_DNA"/>
</dbReference>
<evidence type="ECO:0000256" key="4">
    <source>
        <dbReference type="ARBA" id="ARBA00022692"/>
    </source>
</evidence>
<evidence type="ECO:0000256" key="6">
    <source>
        <dbReference type="ARBA" id="ARBA00022989"/>
    </source>
</evidence>
<comment type="similarity">
    <text evidence="3 9">Belongs to the KISH family.</text>
</comment>
<keyword evidence="7 9" id="KW-0333">Golgi apparatus</keyword>